<dbReference type="RefSeq" id="XP_067522030.1">
    <property type="nucleotide sequence ID" value="XM_067665929.1"/>
</dbReference>
<keyword evidence="2" id="KW-1185">Reference proteome</keyword>
<organism evidence="1 2">
    <name type="scientific">Rhizopus delemar (strain RA 99-880 / ATCC MYA-4621 / FGSC 9543 / NRRL 43880)</name>
    <name type="common">Mucormycosis agent</name>
    <name type="synonym">Rhizopus arrhizus var. delemar</name>
    <dbReference type="NCBI Taxonomy" id="246409"/>
    <lineage>
        <taxon>Eukaryota</taxon>
        <taxon>Fungi</taxon>
        <taxon>Fungi incertae sedis</taxon>
        <taxon>Mucoromycota</taxon>
        <taxon>Mucoromycotina</taxon>
        <taxon>Mucoromycetes</taxon>
        <taxon>Mucorales</taxon>
        <taxon>Mucorineae</taxon>
        <taxon>Rhizopodaceae</taxon>
        <taxon>Rhizopus</taxon>
    </lineage>
</organism>
<dbReference type="Proteomes" id="UP000009138">
    <property type="component" value="Unassembled WGS sequence"/>
</dbReference>
<evidence type="ECO:0000313" key="2">
    <source>
        <dbReference type="Proteomes" id="UP000009138"/>
    </source>
</evidence>
<reference evidence="1 2" key="1">
    <citation type="journal article" date="2009" name="PLoS Genet.">
        <title>Genomic analysis of the basal lineage fungus Rhizopus oryzae reveals a whole-genome duplication.</title>
        <authorList>
            <person name="Ma L.-J."/>
            <person name="Ibrahim A.S."/>
            <person name="Skory C."/>
            <person name="Grabherr M.G."/>
            <person name="Burger G."/>
            <person name="Butler M."/>
            <person name="Elias M."/>
            <person name="Idnurm A."/>
            <person name="Lang B.F."/>
            <person name="Sone T."/>
            <person name="Abe A."/>
            <person name="Calvo S.E."/>
            <person name="Corrochano L.M."/>
            <person name="Engels R."/>
            <person name="Fu J."/>
            <person name="Hansberg W."/>
            <person name="Kim J.-M."/>
            <person name="Kodira C.D."/>
            <person name="Koehrsen M.J."/>
            <person name="Liu B."/>
            <person name="Miranda-Saavedra D."/>
            <person name="O'Leary S."/>
            <person name="Ortiz-Castellanos L."/>
            <person name="Poulter R."/>
            <person name="Rodriguez-Romero J."/>
            <person name="Ruiz-Herrera J."/>
            <person name="Shen Y.-Q."/>
            <person name="Zeng Q."/>
            <person name="Galagan J."/>
            <person name="Birren B.W."/>
            <person name="Cuomo C.A."/>
            <person name="Wickes B.L."/>
        </authorList>
    </citation>
    <scope>NUCLEOTIDE SEQUENCE [LARGE SCALE GENOMIC DNA]</scope>
    <source>
        <strain evidence="2">RA 99-880 / ATCC MYA-4621 / FGSC 9543 / NRRL 43880</strain>
    </source>
</reference>
<dbReference type="InParanoid" id="I1CDV4"/>
<sequence length="60" mass="7206">MSSIHLPIKLYLPFGSLRWLRQRHFGRLFKKPGMCLVSLASTDQQSYETYIYLTHHQTFY</sequence>
<dbReference type="VEuPathDB" id="FungiDB:RO3G_11345"/>
<evidence type="ECO:0000313" key="1">
    <source>
        <dbReference type="EMBL" id="EIE86634.1"/>
    </source>
</evidence>
<accession>I1CDV4</accession>
<name>I1CDV4_RHIO9</name>
<dbReference type="AlphaFoldDB" id="I1CDV4"/>
<proteinExistence type="predicted"/>
<protein>
    <submittedName>
        <fullName evidence="1">Uncharacterized protein</fullName>
    </submittedName>
</protein>
<dbReference type="EMBL" id="CH476740">
    <property type="protein sequence ID" value="EIE86634.1"/>
    <property type="molecule type" value="Genomic_DNA"/>
</dbReference>
<dbReference type="GeneID" id="93618310"/>
<gene>
    <name evidence="1" type="ORF">RO3G_11345</name>
</gene>